<dbReference type="GO" id="GO:0003723">
    <property type="term" value="F:RNA binding"/>
    <property type="evidence" value="ECO:0007669"/>
    <property type="project" value="TreeGrafter"/>
</dbReference>
<evidence type="ECO:0000313" key="9">
    <source>
        <dbReference type="Proteomes" id="UP000324585"/>
    </source>
</evidence>
<dbReference type="InterPro" id="IPR037447">
    <property type="entry name" value="Ribosomal_eS10"/>
</dbReference>
<dbReference type="FunFam" id="1.10.10.10:FF:000025">
    <property type="entry name" value="40S ribosomal protein S10"/>
    <property type="match status" value="1"/>
</dbReference>
<dbReference type="InterPro" id="IPR036388">
    <property type="entry name" value="WH-like_DNA-bd_sf"/>
</dbReference>
<dbReference type="EMBL" id="VRMN01000002">
    <property type="protein sequence ID" value="KAA8496384.1"/>
    <property type="molecule type" value="Genomic_DNA"/>
</dbReference>
<evidence type="ECO:0000256" key="5">
    <source>
        <dbReference type="ARBA" id="ARBA00023274"/>
    </source>
</evidence>
<name>A0A5J4Z080_PORPP</name>
<gene>
    <name evidence="8" type="ORF">FVE85_0113</name>
</gene>
<keyword evidence="9" id="KW-1185">Reference proteome</keyword>
<sequence length="139" mass="16063">MLIPKTTRKLVYTKLFDEGVMVCEKAPFADKHMELADVPNLHVMKLLQSLESKAFVKGQFNWNHHYYFLTDEGIEYLRGYLNMPSNLVPKTHMRKVRAAPAPGDAREKKMGPGGDYRPRDDGYRSEPRREGYGGFGRRE</sequence>
<dbReference type="Pfam" id="PF03501">
    <property type="entry name" value="S10_plectin"/>
    <property type="match status" value="1"/>
</dbReference>
<evidence type="ECO:0000256" key="2">
    <source>
        <dbReference type="ARBA" id="ARBA00007278"/>
    </source>
</evidence>
<protein>
    <submittedName>
        <fullName evidence="8">40S ribosomal protein S10</fullName>
    </submittedName>
</protein>
<feature type="region of interest" description="Disordered" evidence="6">
    <location>
        <begin position="92"/>
        <end position="139"/>
    </location>
</feature>
<proteinExistence type="inferred from homology"/>
<dbReference type="Proteomes" id="UP000324585">
    <property type="component" value="Unassembled WGS sequence"/>
</dbReference>
<evidence type="ECO:0000256" key="4">
    <source>
        <dbReference type="ARBA" id="ARBA00022980"/>
    </source>
</evidence>
<evidence type="ECO:0000259" key="7">
    <source>
        <dbReference type="Pfam" id="PF03501"/>
    </source>
</evidence>
<comment type="caution">
    <text evidence="8">The sequence shown here is derived from an EMBL/GenBank/DDBJ whole genome shotgun (WGS) entry which is preliminary data.</text>
</comment>
<dbReference type="GO" id="GO:0003735">
    <property type="term" value="F:structural constituent of ribosome"/>
    <property type="evidence" value="ECO:0007669"/>
    <property type="project" value="TreeGrafter"/>
</dbReference>
<dbReference type="OrthoDB" id="5211809at2759"/>
<keyword evidence="3" id="KW-0963">Cytoplasm</keyword>
<accession>A0A5J4Z080</accession>
<dbReference type="PANTHER" id="PTHR12146:SF0">
    <property type="entry name" value="RIBOSOMAL PROTEIN S10"/>
    <property type="match status" value="1"/>
</dbReference>
<dbReference type="GO" id="GO:0022627">
    <property type="term" value="C:cytosolic small ribosomal subunit"/>
    <property type="evidence" value="ECO:0007669"/>
    <property type="project" value="TreeGrafter"/>
</dbReference>
<dbReference type="Gene3D" id="1.10.10.10">
    <property type="entry name" value="Winged helix-like DNA-binding domain superfamily/Winged helix DNA-binding domain"/>
    <property type="match status" value="1"/>
</dbReference>
<dbReference type="PANTHER" id="PTHR12146">
    <property type="entry name" value="40S RIBOSOMAL PROTEIN S10"/>
    <property type="match status" value="1"/>
</dbReference>
<dbReference type="OMA" id="NWQHLYF"/>
<feature type="domain" description="Plectin/eS10 N-terminal" evidence="7">
    <location>
        <begin position="3"/>
        <end position="95"/>
    </location>
</feature>
<reference evidence="9" key="1">
    <citation type="journal article" date="2019" name="Nat. Commun.">
        <title>Expansion of phycobilisome linker gene families in mesophilic red algae.</title>
        <authorList>
            <person name="Lee J."/>
            <person name="Kim D."/>
            <person name="Bhattacharya D."/>
            <person name="Yoon H.S."/>
        </authorList>
    </citation>
    <scope>NUCLEOTIDE SEQUENCE [LARGE SCALE GENOMIC DNA]</scope>
    <source>
        <strain evidence="9">CCMP 1328</strain>
    </source>
</reference>
<dbReference type="AlphaFoldDB" id="A0A5J4Z080"/>
<comment type="similarity">
    <text evidence="2">Belongs to the eukaryotic ribosomal protein eS10 family.</text>
</comment>
<evidence type="ECO:0000256" key="3">
    <source>
        <dbReference type="ARBA" id="ARBA00022490"/>
    </source>
</evidence>
<evidence type="ECO:0000256" key="6">
    <source>
        <dbReference type="SAM" id="MobiDB-lite"/>
    </source>
</evidence>
<organism evidence="8 9">
    <name type="scientific">Porphyridium purpureum</name>
    <name type="common">Red alga</name>
    <name type="synonym">Porphyridium cruentum</name>
    <dbReference type="NCBI Taxonomy" id="35688"/>
    <lineage>
        <taxon>Eukaryota</taxon>
        <taxon>Rhodophyta</taxon>
        <taxon>Bangiophyceae</taxon>
        <taxon>Porphyridiales</taxon>
        <taxon>Porphyridiaceae</taxon>
        <taxon>Porphyridium</taxon>
    </lineage>
</organism>
<dbReference type="InterPro" id="IPR005326">
    <property type="entry name" value="Plectin_eS10_N"/>
</dbReference>
<feature type="compositionally biased region" description="Basic and acidic residues" evidence="6">
    <location>
        <begin position="104"/>
        <end position="139"/>
    </location>
</feature>
<comment type="subcellular location">
    <subcellularLocation>
        <location evidence="1">Cytoplasm</location>
    </subcellularLocation>
</comment>
<evidence type="ECO:0000256" key="1">
    <source>
        <dbReference type="ARBA" id="ARBA00004496"/>
    </source>
</evidence>
<keyword evidence="5" id="KW-0687">Ribonucleoprotein</keyword>
<evidence type="ECO:0000313" key="8">
    <source>
        <dbReference type="EMBL" id="KAA8496384.1"/>
    </source>
</evidence>
<keyword evidence="4 8" id="KW-0689">Ribosomal protein</keyword>